<evidence type="ECO:0000256" key="1">
    <source>
        <dbReference type="SAM" id="Phobius"/>
    </source>
</evidence>
<organism evidence="2 3">
    <name type="scientific">Polarella glacialis</name>
    <name type="common">Dinoflagellate</name>
    <dbReference type="NCBI Taxonomy" id="89957"/>
    <lineage>
        <taxon>Eukaryota</taxon>
        <taxon>Sar</taxon>
        <taxon>Alveolata</taxon>
        <taxon>Dinophyceae</taxon>
        <taxon>Suessiales</taxon>
        <taxon>Suessiaceae</taxon>
        <taxon>Polarella</taxon>
    </lineage>
</organism>
<evidence type="ECO:0000313" key="2">
    <source>
        <dbReference type="EMBL" id="CAE8628250.1"/>
    </source>
</evidence>
<accession>A0A813GUC2</accession>
<sequence>MRSVRAREELRLGLAPRAAAAGNSCRWRSLRIPPLLVLALLPYRPLALDLAPESAPVFEADGGATSVEAPSKSRAAEPKSFLEVTYSPALQPLVKVTIGGQLLNLVFDASSANAVVFVKEYNACTPKTLDPCYSWEAADKAGGLRVCEENNDPQAAVCDTRANRVYACQGYLPGLNNASSHKDELIIDGLDYFQQGVEAVDQMSISLGAADAQTHSWSGVPLKLLVEPMSVPRQTPDVSVNLFEGSDGILGASGPTLSCRNTTLWSLLLEEVDVFFFAIDLRPPANATISDPGPSRIVLNELDPEFAPKLLWSEPKQTGDLINDGVHELLIYHPKVCGVDLLYNSSSNWLTVIDTSGPCLALPPFLFDRLMTHIPVDCPFAPGEKSLGRLCSPRRAGGSSISLPLLSFQLEDSREPEPPAISMALERLVFRNGSDAELLCVARQDMDTEFVPADMMYSHIALGSMVMAALYTVVHLQNHTIGLASRGDPLKESSEAFCAEPASCIAMQTFYPPLNLCEDPDCSEYMFMILDRKTKTCRWGAAIPSIFGMVLVSLVTLDLISHRLYKQAIQRASEFGQ</sequence>
<proteinExistence type="predicted"/>
<name>A0A813GUC2_POLGL</name>
<evidence type="ECO:0000313" key="3">
    <source>
        <dbReference type="Proteomes" id="UP000654075"/>
    </source>
</evidence>
<evidence type="ECO:0008006" key="4">
    <source>
        <dbReference type="Google" id="ProtNLM"/>
    </source>
</evidence>
<dbReference type="Proteomes" id="UP000654075">
    <property type="component" value="Unassembled WGS sequence"/>
</dbReference>
<dbReference type="OrthoDB" id="441724at2759"/>
<protein>
    <recommendedName>
        <fullName evidence="4">Peptidase A1 domain-containing protein</fullName>
    </recommendedName>
</protein>
<keyword evidence="3" id="KW-1185">Reference proteome</keyword>
<gene>
    <name evidence="2" type="ORF">PGLA1383_LOCUS44913</name>
</gene>
<keyword evidence="1" id="KW-1133">Transmembrane helix</keyword>
<feature type="transmembrane region" description="Helical" evidence="1">
    <location>
        <begin position="539"/>
        <end position="560"/>
    </location>
</feature>
<keyword evidence="1" id="KW-0812">Transmembrane</keyword>
<dbReference type="EMBL" id="CAJNNV010029363">
    <property type="protein sequence ID" value="CAE8628250.1"/>
    <property type="molecule type" value="Genomic_DNA"/>
</dbReference>
<dbReference type="Gene3D" id="2.40.70.10">
    <property type="entry name" value="Acid Proteases"/>
    <property type="match status" value="1"/>
</dbReference>
<dbReference type="InterPro" id="IPR021109">
    <property type="entry name" value="Peptidase_aspartic_dom_sf"/>
</dbReference>
<comment type="caution">
    <text evidence="2">The sequence shown here is derived from an EMBL/GenBank/DDBJ whole genome shotgun (WGS) entry which is preliminary data.</text>
</comment>
<dbReference type="SUPFAM" id="SSF50630">
    <property type="entry name" value="Acid proteases"/>
    <property type="match status" value="1"/>
</dbReference>
<reference evidence="2" key="1">
    <citation type="submission" date="2021-02" db="EMBL/GenBank/DDBJ databases">
        <authorList>
            <person name="Dougan E. K."/>
            <person name="Rhodes N."/>
            <person name="Thang M."/>
            <person name="Chan C."/>
        </authorList>
    </citation>
    <scope>NUCLEOTIDE SEQUENCE</scope>
</reference>
<keyword evidence="1" id="KW-0472">Membrane</keyword>
<dbReference type="AlphaFoldDB" id="A0A813GUC2"/>